<comment type="caution">
    <text evidence="1">The sequence shown here is derived from an EMBL/GenBank/DDBJ whole genome shotgun (WGS) entry which is preliminary data.</text>
</comment>
<accession>A0ABW0BD99</accession>
<evidence type="ECO:0008006" key="3">
    <source>
        <dbReference type="Google" id="ProtNLM"/>
    </source>
</evidence>
<proteinExistence type="predicted"/>
<dbReference type="SUPFAM" id="SSF54909">
    <property type="entry name" value="Dimeric alpha+beta barrel"/>
    <property type="match status" value="1"/>
</dbReference>
<organism evidence="1 2">
    <name type="scientific">Nocardioides taihuensis</name>
    <dbReference type="NCBI Taxonomy" id="1835606"/>
    <lineage>
        <taxon>Bacteria</taxon>
        <taxon>Bacillati</taxon>
        <taxon>Actinomycetota</taxon>
        <taxon>Actinomycetes</taxon>
        <taxon>Propionibacteriales</taxon>
        <taxon>Nocardioidaceae</taxon>
        <taxon>Nocardioides</taxon>
    </lineage>
</organism>
<protein>
    <recommendedName>
        <fullName evidence="3">ABM domain-containing protein</fullName>
    </recommendedName>
</protein>
<evidence type="ECO:0000313" key="2">
    <source>
        <dbReference type="Proteomes" id="UP001596087"/>
    </source>
</evidence>
<dbReference type="InterPro" id="IPR011008">
    <property type="entry name" value="Dimeric_a/b-barrel"/>
</dbReference>
<dbReference type="RefSeq" id="WP_378585517.1">
    <property type="nucleotide sequence ID" value="NZ_JBHSKD010000002.1"/>
</dbReference>
<name>A0ABW0BD99_9ACTN</name>
<reference evidence="2" key="1">
    <citation type="journal article" date="2019" name="Int. J. Syst. Evol. Microbiol.">
        <title>The Global Catalogue of Microorganisms (GCM) 10K type strain sequencing project: providing services to taxonomists for standard genome sequencing and annotation.</title>
        <authorList>
            <consortium name="The Broad Institute Genomics Platform"/>
            <consortium name="The Broad Institute Genome Sequencing Center for Infectious Disease"/>
            <person name="Wu L."/>
            <person name="Ma J."/>
        </authorList>
    </citation>
    <scope>NUCLEOTIDE SEQUENCE [LARGE SCALE GENOMIC DNA]</scope>
    <source>
        <strain evidence="2">DFY41</strain>
    </source>
</reference>
<dbReference type="Proteomes" id="UP001596087">
    <property type="component" value="Unassembled WGS sequence"/>
</dbReference>
<sequence>MWAQLITMPVKPDKDFSALSQALRDAEQPGSGLVRTLTMRDQKDPRLLYTLVVFESEEKARARERDPRRQEVLQSVRAMMDDILDGPMEFVDLTVEAEWTGHEDA</sequence>
<dbReference type="EMBL" id="JBHSKD010000002">
    <property type="protein sequence ID" value="MFC5175168.1"/>
    <property type="molecule type" value="Genomic_DNA"/>
</dbReference>
<keyword evidence="2" id="KW-1185">Reference proteome</keyword>
<gene>
    <name evidence="1" type="ORF">ACFPGP_00710</name>
</gene>
<evidence type="ECO:0000313" key="1">
    <source>
        <dbReference type="EMBL" id="MFC5175168.1"/>
    </source>
</evidence>